<feature type="transmembrane region" description="Helical" evidence="6">
    <location>
        <begin position="116"/>
        <end position="134"/>
    </location>
</feature>
<dbReference type="EMBL" id="CAXAMM010042273">
    <property type="protein sequence ID" value="CAK9103912.1"/>
    <property type="molecule type" value="Genomic_DNA"/>
</dbReference>
<dbReference type="PANTHER" id="PTHR23507:SF1">
    <property type="entry name" value="FI18259P1-RELATED"/>
    <property type="match status" value="1"/>
</dbReference>
<proteinExistence type="predicted"/>
<dbReference type="SUPFAM" id="SSF103473">
    <property type="entry name" value="MFS general substrate transporter"/>
    <property type="match status" value="1"/>
</dbReference>
<feature type="transmembrane region" description="Helical" evidence="6">
    <location>
        <begin position="140"/>
        <end position="163"/>
    </location>
</feature>
<organism evidence="7 8">
    <name type="scientific">Durusdinium trenchii</name>
    <dbReference type="NCBI Taxonomy" id="1381693"/>
    <lineage>
        <taxon>Eukaryota</taxon>
        <taxon>Sar</taxon>
        <taxon>Alveolata</taxon>
        <taxon>Dinophyceae</taxon>
        <taxon>Suessiales</taxon>
        <taxon>Symbiodiniaceae</taxon>
        <taxon>Durusdinium</taxon>
    </lineage>
</organism>
<evidence type="ECO:0000256" key="3">
    <source>
        <dbReference type="ARBA" id="ARBA00022989"/>
    </source>
</evidence>
<reference evidence="7 8" key="1">
    <citation type="submission" date="2024-02" db="EMBL/GenBank/DDBJ databases">
        <authorList>
            <person name="Chen Y."/>
            <person name="Shah S."/>
            <person name="Dougan E. K."/>
            <person name="Thang M."/>
            <person name="Chan C."/>
        </authorList>
    </citation>
    <scope>NUCLEOTIDE SEQUENCE [LARGE SCALE GENOMIC DNA]</scope>
</reference>
<protein>
    <submittedName>
        <fullName evidence="7">Class C (TetA(C))</fullName>
    </submittedName>
</protein>
<keyword evidence="4 6" id="KW-0472">Membrane</keyword>
<name>A0ABP0RXA2_9DINO</name>
<feature type="region of interest" description="Disordered" evidence="5">
    <location>
        <begin position="724"/>
        <end position="749"/>
    </location>
</feature>
<keyword evidence="3 6" id="KW-1133">Transmembrane helix</keyword>
<keyword evidence="2 6" id="KW-0812">Transmembrane</keyword>
<gene>
    <name evidence="7" type="ORF">SCF082_LOCUS48518</name>
</gene>
<evidence type="ECO:0000256" key="4">
    <source>
        <dbReference type="ARBA" id="ARBA00023136"/>
    </source>
</evidence>
<dbReference type="CDD" id="cd06174">
    <property type="entry name" value="MFS"/>
    <property type="match status" value="1"/>
</dbReference>
<evidence type="ECO:0000256" key="1">
    <source>
        <dbReference type="ARBA" id="ARBA00004141"/>
    </source>
</evidence>
<evidence type="ECO:0000256" key="5">
    <source>
        <dbReference type="SAM" id="MobiDB-lite"/>
    </source>
</evidence>
<evidence type="ECO:0000256" key="6">
    <source>
        <dbReference type="SAM" id="Phobius"/>
    </source>
</evidence>
<accession>A0ABP0RXA2</accession>
<feature type="transmembrane region" description="Helical" evidence="6">
    <location>
        <begin position="20"/>
        <end position="42"/>
    </location>
</feature>
<comment type="subcellular location">
    <subcellularLocation>
        <location evidence="1">Membrane</location>
        <topology evidence="1">Multi-pass membrane protein</topology>
    </subcellularLocation>
</comment>
<evidence type="ECO:0000313" key="8">
    <source>
        <dbReference type="Proteomes" id="UP001642464"/>
    </source>
</evidence>
<sequence length="749" mass="83344">MLSGLSAKVVSGIDGLKELYVLPLTLWTAFAIYIPLGFINVSSIKLYLPLLRSLVVCDTPVSEEVYSGSLHCGDRNLVISISLQQEAWLVGLKLLCRMLSGPILGALCDYHGRKPVLMLSISGITVASWLMMLACDLNSIPPMVILSLALGLQGSTTAFNLCFKSMIADVLDGPSRAKGFVVLNHCDVFSRGISLCFVIWIQKIQFMRFDLLCMAAGILGLFILAFCHFALEETFNGCGNGDSTPQAKALAGFGGLRHFLKELQAPYQLLWSSRFLQIRLAQMLLGQLGNGWESIQDSFMISSLGWGPGDWDLFNVPISSFREVWGMLTSGLMVQWMLQPGNSYWYIQMSLSFGSAMLIIQNFAPYSALFLLVPRCFLALCPGDGGADSAFFSSQFPREAQASANGLLIAVDNIVSGFSRWLYARFLFDPAARGWQAMLPLSARTVFTLLSNALCWYAWWRYGHPKVPCQGTLIALLRYGTFPTGRLTDGKQDVVDNDAEFMVFAEPGFDLLALHTRISVALEAAGWPPCTIEHQAKLVCLSLHLEIPLKLELYLFIKDVEKGVINKDIECHPSAKSCEPPMAYPLQAWGGQMPLQIVFPTTWCRAGEAWRTVRCPNQPLEVLRHWNTKADQQSEYMRHSPCLALPVMSMDRDPGDRRNQRLMALGLVPEDLRLLRGYARGLHRWGRQKVRPKEGVGMLPCWRTWMEGPAKNASSGSCWVRLMPRSPSRKSGRSGRISKASTVKWKPKA</sequence>
<dbReference type="PANTHER" id="PTHR23507">
    <property type="entry name" value="ZGC:174356"/>
    <property type="match status" value="1"/>
</dbReference>
<evidence type="ECO:0000313" key="7">
    <source>
        <dbReference type="EMBL" id="CAK9103912.1"/>
    </source>
</evidence>
<dbReference type="Proteomes" id="UP001642464">
    <property type="component" value="Unassembled WGS sequence"/>
</dbReference>
<comment type="caution">
    <text evidence="7">The sequence shown here is derived from an EMBL/GenBank/DDBJ whole genome shotgun (WGS) entry which is preliminary data.</text>
</comment>
<feature type="transmembrane region" description="Helical" evidence="6">
    <location>
        <begin position="211"/>
        <end position="231"/>
    </location>
</feature>
<dbReference type="Gene3D" id="1.20.1250.20">
    <property type="entry name" value="MFS general substrate transporter like domains"/>
    <property type="match status" value="1"/>
</dbReference>
<dbReference type="InterPro" id="IPR036259">
    <property type="entry name" value="MFS_trans_sf"/>
</dbReference>
<keyword evidence="8" id="KW-1185">Reference proteome</keyword>
<evidence type="ECO:0000256" key="2">
    <source>
        <dbReference type="ARBA" id="ARBA00022692"/>
    </source>
</evidence>